<dbReference type="PANTHER" id="PTHR23242:SF9">
    <property type="entry name" value="TRANSCRIPTION FACTOR HOXA13"/>
    <property type="match status" value="1"/>
</dbReference>
<dbReference type="EMBL" id="JAFFZN010000027">
    <property type="protein sequence ID" value="MBO8188835.1"/>
    <property type="molecule type" value="Genomic_DNA"/>
</dbReference>
<proteinExistence type="predicted"/>
<evidence type="ECO:0000256" key="1">
    <source>
        <dbReference type="SAM" id="MobiDB-lite"/>
    </source>
</evidence>
<dbReference type="InterPro" id="IPR021235">
    <property type="entry name" value="DUF2637"/>
</dbReference>
<keyword evidence="4" id="KW-1185">Reference proteome</keyword>
<organism evidence="3 4">
    <name type="scientific">Streptomyces spirodelae</name>
    <dbReference type="NCBI Taxonomy" id="2812904"/>
    <lineage>
        <taxon>Bacteria</taxon>
        <taxon>Bacillati</taxon>
        <taxon>Actinomycetota</taxon>
        <taxon>Actinomycetes</taxon>
        <taxon>Kitasatosporales</taxon>
        <taxon>Streptomycetaceae</taxon>
        <taxon>Streptomyces</taxon>
    </lineage>
</organism>
<gene>
    <name evidence="3" type="ORF">JW592_25690</name>
</gene>
<feature type="transmembrane region" description="Helical" evidence="2">
    <location>
        <begin position="37"/>
        <end position="59"/>
    </location>
</feature>
<keyword evidence="2" id="KW-0812">Transmembrane</keyword>
<reference evidence="3 4" key="1">
    <citation type="submission" date="2021-02" db="EMBL/GenBank/DDBJ databases">
        <title>Streptomyces spirodelae sp. nov., isolated from duckweed.</title>
        <authorList>
            <person name="Saimee Y."/>
            <person name="Duangmal K."/>
        </authorList>
    </citation>
    <scope>NUCLEOTIDE SEQUENCE [LARGE SCALE GENOMIC DNA]</scope>
    <source>
        <strain evidence="3 4">DW4-2</strain>
    </source>
</reference>
<evidence type="ECO:0000313" key="4">
    <source>
        <dbReference type="Proteomes" id="UP001518976"/>
    </source>
</evidence>
<feature type="region of interest" description="Disordered" evidence="1">
    <location>
        <begin position="214"/>
        <end position="294"/>
    </location>
</feature>
<keyword evidence="2" id="KW-0472">Membrane</keyword>
<keyword evidence="2" id="KW-1133">Transmembrane helix</keyword>
<feature type="transmembrane region" description="Helical" evidence="2">
    <location>
        <begin position="71"/>
        <end position="89"/>
    </location>
</feature>
<protein>
    <submittedName>
        <fullName evidence="3">DUF2637 domain-containing protein</fullName>
    </submittedName>
</protein>
<evidence type="ECO:0000256" key="2">
    <source>
        <dbReference type="SAM" id="Phobius"/>
    </source>
</evidence>
<name>A0ABS3X0B8_9ACTN</name>
<dbReference type="PANTHER" id="PTHR23242">
    <property type="entry name" value="TRANSCRIPTION FACTOR HOXA13"/>
    <property type="match status" value="1"/>
</dbReference>
<sequence>MLIGVVVSGALVIAAIGFAGSYKAVRDLAVRQGFGGFAPYFPIGIDAGIVVLLALDLLLTWLRIAFPLLRQAAWLLTGATVAFNAAAAWPDPLGVGMHSVIPLLFIVSVEAARHAVGRVADITADKHMEGVRLARWLLAPPSTFRLWRRMKLWELRSYEEAVAIAQDWAVYRERLRAQYGRTWRRSAPTDAVLPLRLARYGLPVAEAVACVRSPDAPAPDRIPPHTDAPRPTASGKQPDAPKRAASWGSRTRTPRASARPGTDAATTAGKPATDDERRALLRRLAAEGRPPASIRQAADVLGCRQSKAKQLLATEDLLNTANAPKNAHK</sequence>
<accession>A0ABS3X0B8</accession>
<evidence type="ECO:0000313" key="3">
    <source>
        <dbReference type="EMBL" id="MBO8188835.1"/>
    </source>
</evidence>
<comment type="caution">
    <text evidence="3">The sequence shown here is derived from an EMBL/GenBank/DDBJ whole genome shotgun (WGS) entry which is preliminary data.</text>
</comment>
<dbReference type="Pfam" id="PF10935">
    <property type="entry name" value="DUF2637"/>
    <property type="match status" value="1"/>
</dbReference>
<dbReference type="Proteomes" id="UP001518976">
    <property type="component" value="Unassembled WGS sequence"/>
</dbReference>